<dbReference type="RefSeq" id="WP_354149899.1">
    <property type="nucleotide sequence ID" value="NZ_JBEPMN010000001.1"/>
</dbReference>
<feature type="region of interest" description="Disordered" evidence="1">
    <location>
        <begin position="1"/>
        <end position="22"/>
    </location>
</feature>
<evidence type="ECO:0000313" key="2">
    <source>
        <dbReference type="EMBL" id="MET3659986.1"/>
    </source>
</evidence>
<proteinExistence type="predicted"/>
<organism evidence="2 3">
    <name type="scientific">Aquamicrobium ahrensii</name>
    <dbReference type="NCBI Taxonomy" id="469551"/>
    <lineage>
        <taxon>Bacteria</taxon>
        <taxon>Pseudomonadati</taxon>
        <taxon>Pseudomonadota</taxon>
        <taxon>Alphaproteobacteria</taxon>
        <taxon>Hyphomicrobiales</taxon>
        <taxon>Phyllobacteriaceae</taxon>
        <taxon>Aquamicrobium</taxon>
    </lineage>
</organism>
<dbReference type="EMBL" id="JBEPMN010000001">
    <property type="protein sequence ID" value="MET3659986.1"/>
    <property type="molecule type" value="Genomic_DNA"/>
</dbReference>
<protein>
    <submittedName>
        <fullName evidence="2">Uncharacterized protein</fullName>
    </submittedName>
</protein>
<evidence type="ECO:0000256" key="1">
    <source>
        <dbReference type="SAM" id="MobiDB-lite"/>
    </source>
</evidence>
<sequence>MTARTQGRSVQDVQTRSAAVTAGTGSLNAEARTIKVVWTTGAAVKRYSWDEGYYMEELAVDRKSIRLDRFEAMSLLDGHEQSMDARLGTVVPGSVKFESGKATATLRLSRNAKAESILRDLEDGHPINISVGYKIHRYEKTEGGADTLPTIRAIDWEPMELSVVAVPADPGAVSRKEQDMPEDNTPPEQQRQQHQRPANLIAERRRVKDIRDLARSMNMAEDEMDAAIDSGEPVESFRARAFDKMIERQNQSPTFPHVETRGMQDSQETLRRMVANAILHRSGLVDKLEDGAREWRGMPTMDIVKEVMRFRGESTRGSVHDVASRAMHSSSDFPIILQDITNQVVLSAYSAYENTFQLIASRKVLSDYRETKVIDIGSAPDLLLKNEHGEFKAGTIRESEEGMKLQRYGRSIGFTHEMLVNDRLDAFMDVVRNWGLKVAKLEGDIVWGAVIGDSLVLKDGKPLFHADHNNLTTPGTALDESALVAARKAFRQQKDIDRRPINIAPKYLFVGTDLEIVAQKLITGNLVATKTDDVVPQAIKSLVPVYEPRLDDIPGGKAWFLFADINQAMGRGIHYLHLLGHETPTTAEQIGFRIEGVEFTIAHSFGVGITDYRYAYKNAGDTSGPEE</sequence>
<dbReference type="Pfam" id="PF25209">
    <property type="entry name" value="Phage_capsid_4"/>
    <property type="match status" value="1"/>
</dbReference>
<gene>
    <name evidence="2" type="ORF">ABID44_000286</name>
</gene>
<feature type="region of interest" description="Disordered" evidence="1">
    <location>
        <begin position="172"/>
        <end position="198"/>
    </location>
</feature>
<dbReference type="Proteomes" id="UP001549143">
    <property type="component" value="Unassembled WGS sequence"/>
</dbReference>
<accession>A0ABV2KFY4</accession>
<keyword evidence="3" id="KW-1185">Reference proteome</keyword>
<name>A0ABV2KFY4_9HYPH</name>
<comment type="caution">
    <text evidence="2">The sequence shown here is derived from an EMBL/GenBank/DDBJ whole genome shotgun (WGS) entry which is preliminary data.</text>
</comment>
<evidence type="ECO:0000313" key="3">
    <source>
        <dbReference type="Proteomes" id="UP001549143"/>
    </source>
</evidence>
<reference evidence="2 3" key="1">
    <citation type="submission" date="2024-06" db="EMBL/GenBank/DDBJ databases">
        <title>Genomic Encyclopedia of Type Strains, Phase IV (KMG-IV): sequencing the most valuable type-strain genomes for metagenomic binning, comparative biology and taxonomic classification.</title>
        <authorList>
            <person name="Goeker M."/>
        </authorList>
    </citation>
    <scope>NUCLEOTIDE SEQUENCE [LARGE SCALE GENOMIC DNA]</scope>
    <source>
        <strain evidence="2 3">DSM 19730</strain>
    </source>
</reference>
<dbReference type="NCBIfam" id="NF045541">
    <property type="entry name" value="scaf_prot_MCP2"/>
    <property type="match status" value="1"/>
</dbReference>